<sequence>MEGPLLFAEDDTAGEVPRRLKSWRCLIVDDDEGVHQSLAFAMNNLPVLEGRIEWLHAYTAREAREILERERDVAVIMLDVVMEHEQAGLELVRVIRNELGLNDTRIILHTGQPGFAPEITAIREYDINDYRTKAQLTRGHVYTCLSSAIRTYRQIRAIAQGREQLRRIIEAGDELMMQVDEAAFARGVLAHFAQLLDTGLSGFALTATRPDSLSLQPLLVAEGQHAGRAGRSLNASEAAEALACCLQSLSGHGVAWGARGAALCIRSHPGAVLCLYLDLQVPDPESVDPGVIDVFAGHFASCLDNRSLLHQLQHDAYHDRLSGLPNRRALGEELGRCLVAGQTSGLSLALIDIDAFGEINETLGHAFGDELLRGITARLRTSATPEVMVARISADIFAVLGAERRITPEFVLPLFAEPFTVGGEESMVSVTVGFTRLGDVEAQAGGELLEAAFQALRYAKTYQRGQLAWYDPALTSQTHERVRLLNGLRHALQGDGLYVVFQPQVSLEDQRLIGLEALMRWRTEDGSVIPPDRFIPVAEQSGLIRELGFFVLREACSLLARLHAEGHAGVRMAVNVSAVQFRNPSFLSELRQIVGASGMDAHYLELEITESIAMEDSAYVREALEALRTMGVQLAVDDFGTGYSCLAQLKQLAFNRLKIDKAFVHDLSEEEADASIAGVVIQIGQRLGKEVIAEGVETEAQAQILGRLGCREAQGYLYGRPMPVAELYRWLKSRA</sequence>
<dbReference type="InterPro" id="IPR000160">
    <property type="entry name" value="GGDEF_dom"/>
</dbReference>
<feature type="domain" description="EAL" evidence="3">
    <location>
        <begin position="481"/>
        <end position="735"/>
    </location>
</feature>
<dbReference type="InterPro" id="IPR052155">
    <property type="entry name" value="Biofilm_reg_signaling"/>
</dbReference>
<dbReference type="SMART" id="SM00448">
    <property type="entry name" value="REC"/>
    <property type="match status" value="1"/>
</dbReference>
<keyword evidence="1" id="KW-0597">Phosphoprotein</keyword>
<dbReference type="SUPFAM" id="SSF52172">
    <property type="entry name" value="CheY-like"/>
    <property type="match status" value="1"/>
</dbReference>
<dbReference type="PROSITE" id="PS50887">
    <property type="entry name" value="GGDEF"/>
    <property type="match status" value="1"/>
</dbReference>
<dbReference type="InterPro" id="IPR029787">
    <property type="entry name" value="Nucleotide_cyclase"/>
</dbReference>
<dbReference type="InterPro" id="IPR001789">
    <property type="entry name" value="Sig_transdc_resp-reg_receiver"/>
</dbReference>
<proteinExistence type="predicted"/>
<dbReference type="Gene3D" id="3.30.70.270">
    <property type="match status" value="1"/>
</dbReference>
<name>A0ABX2IIY3_9RHOO</name>
<dbReference type="PROSITE" id="PS50110">
    <property type="entry name" value="RESPONSE_REGULATORY"/>
    <property type="match status" value="1"/>
</dbReference>
<dbReference type="NCBIfam" id="TIGR00254">
    <property type="entry name" value="GGDEF"/>
    <property type="match status" value="1"/>
</dbReference>
<dbReference type="InterPro" id="IPR021800">
    <property type="entry name" value="DUF3369"/>
</dbReference>
<dbReference type="EMBL" id="JABCSC020000003">
    <property type="protein sequence ID" value="NSL56257.1"/>
    <property type="molecule type" value="Genomic_DNA"/>
</dbReference>
<dbReference type="SUPFAM" id="SSF141868">
    <property type="entry name" value="EAL domain-like"/>
    <property type="match status" value="1"/>
</dbReference>
<dbReference type="Gene3D" id="3.20.20.450">
    <property type="entry name" value="EAL domain"/>
    <property type="match status" value="1"/>
</dbReference>
<feature type="modified residue" description="4-aspartylphosphate" evidence="1">
    <location>
        <position position="79"/>
    </location>
</feature>
<evidence type="ECO:0000313" key="5">
    <source>
        <dbReference type="EMBL" id="NSL56257.1"/>
    </source>
</evidence>
<keyword evidence="6" id="KW-1185">Reference proteome</keyword>
<dbReference type="PANTHER" id="PTHR44757:SF2">
    <property type="entry name" value="BIOFILM ARCHITECTURE MAINTENANCE PROTEIN MBAA"/>
    <property type="match status" value="1"/>
</dbReference>
<dbReference type="CDD" id="cd01949">
    <property type="entry name" value="GGDEF"/>
    <property type="match status" value="1"/>
</dbReference>
<dbReference type="RefSeq" id="WP_170022567.1">
    <property type="nucleotide sequence ID" value="NZ_JABCSC020000003.1"/>
</dbReference>
<feature type="domain" description="GGDEF" evidence="4">
    <location>
        <begin position="344"/>
        <end position="472"/>
    </location>
</feature>
<dbReference type="Proteomes" id="UP000778523">
    <property type="component" value="Unassembled WGS sequence"/>
</dbReference>
<dbReference type="Pfam" id="PF00990">
    <property type="entry name" value="GGDEF"/>
    <property type="match status" value="1"/>
</dbReference>
<evidence type="ECO:0000313" key="6">
    <source>
        <dbReference type="Proteomes" id="UP000778523"/>
    </source>
</evidence>
<dbReference type="SMART" id="SM00267">
    <property type="entry name" value="GGDEF"/>
    <property type="match status" value="1"/>
</dbReference>
<dbReference type="CDD" id="cd01948">
    <property type="entry name" value="EAL"/>
    <property type="match status" value="1"/>
</dbReference>
<dbReference type="InterPro" id="IPR011006">
    <property type="entry name" value="CheY-like_superfamily"/>
</dbReference>
<comment type="caution">
    <text evidence="5">The sequence shown here is derived from an EMBL/GenBank/DDBJ whole genome shotgun (WGS) entry which is preliminary data.</text>
</comment>
<dbReference type="PROSITE" id="PS50883">
    <property type="entry name" value="EAL"/>
    <property type="match status" value="1"/>
</dbReference>
<gene>
    <name evidence="5" type="ORF">HJ583_014550</name>
</gene>
<evidence type="ECO:0000259" key="3">
    <source>
        <dbReference type="PROSITE" id="PS50883"/>
    </source>
</evidence>
<evidence type="ECO:0000259" key="4">
    <source>
        <dbReference type="PROSITE" id="PS50887"/>
    </source>
</evidence>
<dbReference type="PANTHER" id="PTHR44757">
    <property type="entry name" value="DIGUANYLATE CYCLASE DGCP"/>
    <property type="match status" value="1"/>
</dbReference>
<dbReference type="Gene3D" id="3.40.50.2300">
    <property type="match status" value="1"/>
</dbReference>
<dbReference type="InterPro" id="IPR035919">
    <property type="entry name" value="EAL_sf"/>
</dbReference>
<evidence type="ECO:0000259" key="2">
    <source>
        <dbReference type="PROSITE" id="PS50110"/>
    </source>
</evidence>
<protein>
    <submittedName>
        <fullName evidence="5">EAL domain-containing protein</fullName>
    </submittedName>
</protein>
<evidence type="ECO:0000256" key="1">
    <source>
        <dbReference type="PROSITE-ProRule" id="PRU00169"/>
    </source>
</evidence>
<feature type="domain" description="Response regulatory" evidence="2">
    <location>
        <begin position="24"/>
        <end position="148"/>
    </location>
</feature>
<dbReference type="SMART" id="SM00052">
    <property type="entry name" value="EAL"/>
    <property type="match status" value="1"/>
</dbReference>
<dbReference type="Pfam" id="PF11849">
    <property type="entry name" value="DUF3369"/>
    <property type="match status" value="1"/>
</dbReference>
<accession>A0ABX2IIY3</accession>
<organism evidence="5 6">
    <name type="scientific">Uliginosibacterium aquaticum</name>
    <dbReference type="NCBI Taxonomy" id="2731212"/>
    <lineage>
        <taxon>Bacteria</taxon>
        <taxon>Pseudomonadati</taxon>
        <taxon>Pseudomonadota</taxon>
        <taxon>Betaproteobacteria</taxon>
        <taxon>Rhodocyclales</taxon>
        <taxon>Zoogloeaceae</taxon>
        <taxon>Uliginosibacterium</taxon>
    </lineage>
</organism>
<dbReference type="InterPro" id="IPR043128">
    <property type="entry name" value="Rev_trsase/Diguanyl_cyclase"/>
</dbReference>
<dbReference type="Pfam" id="PF00563">
    <property type="entry name" value="EAL"/>
    <property type="match status" value="1"/>
</dbReference>
<reference evidence="5 6" key="1">
    <citation type="submission" date="2020-06" db="EMBL/GenBank/DDBJ databases">
        <title>Draft genome of Uliginosibacterium sp. IMCC34675.</title>
        <authorList>
            <person name="Song J."/>
        </authorList>
    </citation>
    <scope>NUCLEOTIDE SEQUENCE [LARGE SCALE GENOMIC DNA]</scope>
    <source>
        <strain evidence="5 6">IMCC34675</strain>
    </source>
</reference>
<dbReference type="InterPro" id="IPR001633">
    <property type="entry name" value="EAL_dom"/>
</dbReference>
<dbReference type="SUPFAM" id="SSF55073">
    <property type="entry name" value="Nucleotide cyclase"/>
    <property type="match status" value="1"/>
</dbReference>